<comment type="caution">
    <text evidence="13">The sequence shown here is derived from an EMBL/GenBank/DDBJ whole genome shotgun (WGS) entry which is preliminary data.</text>
</comment>
<feature type="domain" description="Enoyl reductase (ER)" evidence="12">
    <location>
        <begin position="7"/>
        <end position="334"/>
    </location>
</feature>
<dbReference type="Pfam" id="PF00107">
    <property type="entry name" value="ADH_zinc_N"/>
    <property type="match status" value="1"/>
</dbReference>
<evidence type="ECO:0000256" key="3">
    <source>
        <dbReference type="ARBA" id="ARBA00013190"/>
    </source>
</evidence>
<dbReference type="Proteomes" id="UP000261811">
    <property type="component" value="Unassembled WGS sequence"/>
</dbReference>
<organism evidence="13 14">
    <name type="scientific">Actinomadura logoneensis</name>
    <dbReference type="NCBI Taxonomy" id="2293572"/>
    <lineage>
        <taxon>Bacteria</taxon>
        <taxon>Bacillati</taxon>
        <taxon>Actinomycetota</taxon>
        <taxon>Actinomycetes</taxon>
        <taxon>Streptosporangiales</taxon>
        <taxon>Thermomonosporaceae</taxon>
        <taxon>Actinomadura</taxon>
    </lineage>
</organism>
<keyword evidence="5 11" id="KW-0479">Metal-binding</keyword>
<dbReference type="InterPro" id="IPR011032">
    <property type="entry name" value="GroES-like_sf"/>
</dbReference>
<comment type="similarity">
    <text evidence="2 11">Belongs to the zinc-containing alcohol dehydrogenase family.</text>
</comment>
<keyword evidence="14" id="KW-1185">Reference proteome</keyword>
<keyword evidence="8" id="KW-0520">NAD</keyword>
<dbReference type="SUPFAM" id="SSF51735">
    <property type="entry name" value="NAD(P)-binding Rossmann-fold domains"/>
    <property type="match status" value="1"/>
</dbReference>
<dbReference type="InterPro" id="IPR002328">
    <property type="entry name" value="ADH_Zn_CS"/>
</dbReference>
<evidence type="ECO:0000256" key="11">
    <source>
        <dbReference type="RuleBase" id="RU361277"/>
    </source>
</evidence>
<dbReference type="GO" id="GO:0005737">
    <property type="term" value="C:cytoplasm"/>
    <property type="evidence" value="ECO:0007669"/>
    <property type="project" value="TreeGrafter"/>
</dbReference>
<name>A0A372JN62_9ACTN</name>
<dbReference type="OrthoDB" id="3567264at2"/>
<dbReference type="GO" id="GO:0004022">
    <property type="term" value="F:alcohol dehydrogenase (NAD+) activity"/>
    <property type="evidence" value="ECO:0007669"/>
    <property type="project" value="UniProtKB-EC"/>
</dbReference>
<evidence type="ECO:0000313" key="13">
    <source>
        <dbReference type="EMBL" id="RFU41452.1"/>
    </source>
</evidence>
<dbReference type="AlphaFoldDB" id="A0A372JN62"/>
<evidence type="ECO:0000259" key="12">
    <source>
        <dbReference type="SMART" id="SM00829"/>
    </source>
</evidence>
<dbReference type="PROSITE" id="PS00059">
    <property type="entry name" value="ADH_ZINC"/>
    <property type="match status" value="1"/>
</dbReference>
<keyword evidence="6 11" id="KW-0862">Zinc</keyword>
<dbReference type="InterPro" id="IPR013154">
    <property type="entry name" value="ADH-like_N"/>
</dbReference>
<comment type="cofactor">
    <cofactor evidence="1 11">
        <name>Zn(2+)</name>
        <dbReference type="ChEBI" id="CHEBI:29105"/>
    </cofactor>
</comment>
<evidence type="ECO:0000256" key="6">
    <source>
        <dbReference type="ARBA" id="ARBA00022833"/>
    </source>
</evidence>
<evidence type="ECO:0000256" key="7">
    <source>
        <dbReference type="ARBA" id="ARBA00023002"/>
    </source>
</evidence>
<dbReference type="SUPFAM" id="SSF50129">
    <property type="entry name" value="GroES-like"/>
    <property type="match status" value="1"/>
</dbReference>
<dbReference type="RefSeq" id="WP_117357513.1">
    <property type="nucleotide sequence ID" value="NZ_QURH01000211.1"/>
</dbReference>
<keyword evidence="7" id="KW-0560">Oxidoreductase</keyword>
<protein>
    <recommendedName>
        <fullName evidence="4">Alcohol dehydrogenase</fullName>
        <ecNumber evidence="3">1.1.1.1</ecNumber>
    </recommendedName>
</protein>
<evidence type="ECO:0000256" key="1">
    <source>
        <dbReference type="ARBA" id="ARBA00001947"/>
    </source>
</evidence>
<dbReference type="Gene3D" id="3.40.50.720">
    <property type="entry name" value="NAD(P)-binding Rossmann-like Domain"/>
    <property type="match status" value="1"/>
</dbReference>
<sequence>MSSSTMRTVRAVAAGKPFEPATLPVPEPGPGQVRVKVHACGVCGGDGVTRFDALGLGTPRTPGHEVAGVVDAVGDGVTAWRPGDRVGAGWHGGHCFTCRACRRGDFVNCAERLITGASFDGGYAEYMVAPQAALARVPDALALEEAAPLMCAGLTTFNALRHSGARPGDTVAVQGIGGLGHLAVQYADKMGLRVVAVNRGRAKEELARRLGADEYVDSEESSAGAQLARLGGARVVLATVGSAQAQADIATGLTPNGRMVVIANDHDPIPVPGDLLMFGRREVTGWYSGHAADAEDAMEFAVLTGVRPMVQTRPLAEAEDAFQTMNRARFRTVLTMDR</sequence>
<dbReference type="SMART" id="SM00829">
    <property type="entry name" value="PKS_ER"/>
    <property type="match status" value="1"/>
</dbReference>
<comment type="catalytic activity">
    <reaction evidence="10">
        <text>a primary alcohol + NAD(+) = an aldehyde + NADH + H(+)</text>
        <dbReference type="Rhea" id="RHEA:10736"/>
        <dbReference type="ChEBI" id="CHEBI:15378"/>
        <dbReference type="ChEBI" id="CHEBI:15734"/>
        <dbReference type="ChEBI" id="CHEBI:17478"/>
        <dbReference type="ChEBI" id="CHEBI:57540"/>
        <dbReference type="ChEBI" id="CHEBI:57945"/>
        <dbReference type="EC" id="1.1.1.1"/>
    </reaction>
</comment>
<dbReference type="PANTHER" id="PTHR42940:SF7">
    <property type="entry name" value="ALCOHOL DEHYDROGENASE-LIKE N-TERMINAL DOMAIN-CONTAINING PROTEIN"/>
    <property type="match status" value="1"/>
</dbReference>
<dbReference type="Gene3D" id="3.90.180.10">
    <property type="entry name" value="Medium-chain alcohol dehydrogenases, catalytic domain"/>
    <property type="match status" value="1"/>
</dbReference>
<dbReference type="EC" id="1.1.1.1" evidence="3"/>
<evidence type="ECO:0000256" key="5">
    <source>
        <dbReference type="ARBA" id="ARBA00022723"/>
    </source>
</evidence>
<evidence type="ECO:0000256" key="10">
    <source>
        <dbReference type="ARBA" id="ARBA00049243"/>
    </source>
</evidence>
<dbReference type="InterPro" id="IPR036291">
    <property type="entry name" value="NAD(P)-bd_dom_sf"/>
</dbReference>
<dbReference type="GO" id="GO:0008270">
    <property type="term" value="F:zinc ion binding"/>
    <property type="evidence" value="ECO:0007669"/>
    <property type="project" value="InterPro"/>
</dbReference>
<dbReference type="InterPro" id="IPR020843">
    <property type="entry name" value="ER"/>
</dbReference>
<dbReference type="FunFam" id="3.40.50.720:FF:000039">
    <property type="entry name" value="Alcohol dehydrogenase AdhP"/>
    <property type="match status" value="1"/>
</dbReference>
<evidence type="ECO:0000256" key="4">
    <source>
        <dbReference type="ARBA" id="ARBA00016352"/>
    </source>
</evidence>
<gene>
    <name evidence="13" type="ORF">DZF91_11825</name>
</gene>
<evidence type="ECO:0000313" key="14">
    <source>
        <dbReference type="Proteomes" id="UP000261811"/>
    </source>
</evidence>
<dbReference type="PANTHER" id="PTHR42940">
    <property type="entry name" value="ALCOHOL DEHYDROGENASE 1-RELATED"/>
    <property type="match status" value="1"/>
</dbReference>
<evidence type="ECO:0000256" key="8">
    <source>
        <dbReference type="ARBA" id="ARBA00023027"/>
    </source>
</evidence>
<dbReference type="Pfam" id="PF08240">
    <property type="entry name" value="ADH_N"/>
    <property type="match status" value="1"/>
</dbReference>
<accession>A0A372JN62</accession>
<proteinExistence type="inferred from homology"/>
<reference evidence="13 14" key="1">
    <citation type="submission" date="2018-08" db="EMBL/GenBank/DDBJ databases">
        <title>Actinomadura jelena sp. nov., a novel Actinomycete isolated from soil in Chad.</title>
        <authorList>
            <person name="Shi L."/>
        </authorList>
    </citation>
    <scope>NUCLEOTIDE SEQUENCE [LARGE SCALE GENOMIC DNA]</scope>
    <source>
        <strain evidence="13 14">NEAU-G17</strain>
    </source>
</reference>
<dbReference type="EMBL" id="QURH01000211">
    <property type="protein sequence ID" value="RFU41452.1"/>
    <property type="molecule type" value="Genomic_DNA"/>
</dbReference>
<dbReference type="InterPro" id="IPR013149">
    <property type="entry name" value="ADH-like_C"/>
</dbReference>
<evidence type="ECO:0000256" key="9">
    <source>
        <dbReference type="ARBA" id="ARBA00049164"/>
    </source>
</evidence>
<evidence type="ECO:0000256" key="2">
    <source>
        <dbReference type="ARBA" id="ARBA00008072"/>
    </source>
</evidence>
<comment type="catalytic activity">
    <reaction evidence="9">
        <text>a secondary alcohol + NAD(+) = a ketone + NADH + H(+)</text>
        <dbReference type="Rhea" id="RHEA:10740"/>
        <dbReference type="ChEBI" id="CHEBI:15378"/>
        <dbReference type="ChEBI" id="CHEBI:17087"/>
        <dbReference type="ChEBI" id="CHEBI:35681"/>
        <dbReference type="ChEBI" id="CHEBI:57540"/>
        <dbReference type="ChEBI" id="CHEBI:57945"/>
        <dbReference type="EC" id="1.1.1.1"/>
    </reaction>
</comment>